<accession>A0AAX3E4L0</accession>
<dbReference type="RefSeq" id="WP_264076491.1">
    <property type="nucleotide sequence ID" value="NZ_CP076676.1"/>
</dbReference>
<protein>
    <submittedName>
        <fullName evidence="2">Uncharacterized protein</fullName>
    </submittedName>
</protein>
<sequence length="141" mass="14633">MGPHSSRMRIATPLAVLLAIPVGLGAVYAVPLIHPADPPLQRLADQAALQSVTALAASAAISQERSTAVSTAAARRVLGDREATVQASRLSADELEVSVEVVDPATQQRVRSSARYVPPSSGRIDQQSAAIGRRAGPPGHM</sequence>
<organism evidence="2 3">
    <name type="scientific">Rhodopseudomonas palustris</name>
    <dbReference type="NCBI Taxonomy" id="1076"/>
    <lineage>
        <taxon>Bacteria</taxon>
        <taxon>Pseudomonadati</taxon>
        <taxon>Pseudomonadota</taxon>
        <taxon>Alphaproteobacteria</taxon>
        <taxon>Hyphomicrobiales</taxon>
        <taxon>Nitrobacteraceae</taxon>
        <taxon>Rhodopseudomonas</taxon>
    </lineage>
</organism>
<dbReference type="Proteomes" id="UP001163166">
    <property type="component" value="Chromosome"/>
</dbReference>
<evidence type="ECO:0000256" key="1">
    <source>
        <dbReference type="SAM" id="MobiDB-lite"/>
    </source>
</evidence>
<dbReference type="AlphaFoldDB" id="A0AAX3E4L0"/>
<name>A0AAX3E4L0_RHOPL</name>
<evidence type="ECO:0000313" key="3">
    <source>
        <dbReference type="Proteomes" id="UP001163166"/>
    </source>
</evidence>
<evidence type="ECO:0000313" key="2">
    <source>
        <dbReference type="EMBL" id="UYO41851.1"/>
    </source>
</evidence>
<gene>
    <name evidence="2" type="ORF">KQX62_11380</name>
</gene>
<reference evidence="2" key="1">
    <citation type="journal article" date="2022" name="Biol. Control">
        <title>In silico genomic analysis of Rhodopseudomonas palustris strains revealed potential biocontrol agents and crop yield enhancers.</title>
        <authorList>
            <person name="Surachat K."/>
            <person name="Kantachote D."/>
            <person name="Deachamag P."/>
            <person name="Wonglapsuwan M."/>
        </authorList>
    </citation>
    <scope>NUCLEOTIDE SEQUENCE</scope>
    <source>
        <strain evidence="2">TLS06</strain>
    </source>
</reference>
<dbReference type="EMBL" id="CP076676">
    <property type="protein sequence ID" value="UYO41851.1"/>
    <property type="molecule type" value="Genomic_DNA"/>
</dbReference>
<proteinExistence type="predicted"/>
<feature type="region of interest" description="Disordered" evidence="1">
    <location>
        <begin position="108"/>
        <end position="141"/>
    </location>
</feature>